<reference evidence="7" key="1">
    <citation type="submission" date="2020-02" db="EMBL/GenBank/DDBJ databases">
        <authorList>
            <person name="Gao J."/>
            <person name="Sun J."/>
        </authorList>
    </citation>
    <scope>NUCLEOTIDE SEQUENCE</scope>
    <source>
        <strain evidence="7">602-2</strain>
    </source>
</reference>
<dbReference type="InterPro" id="IPR012506">
    <property type="entry name" value="TMEM86B-like"/>
</dbReference>
<gene>
    <name evidence="7" type="ORF">G5B46_17665</name>
</gene>
<evidence type="ECO:0000256" key="3">
    <source>
        <dbReference type="ARBA" id="ARBA00022692"/>
    </source>
</evidence>
<feature type="transmembrane region" description="Helical" evidence="6">
    <location>
        <begin position="130"/>
        <end position="150"/>
    </location>
</feature>
<evidence type="ECO:0000313" key="7">
    <source>
        <dbReference type="EMBL" id="NGM51441.1"/>
    </source>
</evidence>
<sequence length="214" mass="21960">MRTMGAAARWALIASVVAGASYVVTWRLDLPPALEAGWKGAGVGLLALHALLRARGFDGWLLTAAMALGALGDVLLDVAGLTVGAVAFLAGHGVAAWLYLRYRIPGKALPVLLIPAVAALSYGLPAERAGAGGIALYATGLATMAAAALLSDFPWRTVKLGALLFVVSDLLIFARLGPLPDGLLTGLGVWGFYYLGQLLICVGVAGALDEPRTA</sequence>
<dbReference type="GO" id="GO:0016020">
    <property type="term" value="C:membrane"/>
    <property type="evidence" value="ECO:0007669"/>
    <property type="project" value="UniProtKB-SubCell"/>
</dbReference>
<dbReference type="Pfam" id="PF07947">
    <property type="entry name" value="YhhN"/>
    <property type="match status" value="1"/>
</dbReference>
<evidence type="ECO:0000256" key="4">
    <source>
        <dbReference type="ARBA" id="ARBA00022989"/>
    </source>
</evidence>
<feature type="transmembrane region" description="Helical" evidence="6">
    <location>
        <begin position="82"/>
        <end position="100"/>
    </location>
</feature>
<keyword evidence="4 6" id="KW-1133">Transmembrane helix</keyword>
<feature type="transmembrane region" description="Helical" evidence="6">
    <location>
        <begin position="157"/>
        <end position="177"/>
    </location>
</feature>
<organism evidence="7">
    <name type="scientific">Caulobacter sp. 602-2</name>
    <dbReference type="NCBI Taxonomy" id="2710887"/>
    <lineage>
        <taxon>Bacteria</taxon>
        <taxon>Pseudomonadati</taxon>
        <taxon>Pseudomonadota</taxon>
        <taxon>Alphaproteobacteria</taxon>
        <taxon>Caulobacterales</taxon>
        <taxon>Caulobacteraceae</taxon>
        <taxon>Caulobacter</taxon>
    </lineage>
</organism>
<dbReference type="GO" id="GO:0016787">
    <property type="term" value="F:hydrolase activity"/>
    <property type="evidence" value="ECO:0007669"/>
    <property type="project" value="TreeGrafter"/>
</dbReference>
<dbReference type="AlphaFoldDB" id="A0A6G4R0Z0"/>
<protein>
    <submittedName>
        <fullName evidence="7">Lysoplasmalogenase</fullName>
    </submittedName>
</protein>
<accession>A0A6G4R0Z0</accession>
<dbReference type="EMBL" id="JAAKGT010000009">
    <property type="protein sequence ID" value="NGM51441.1"/>
    <property type="molecule type" value="Genomic_DNA"/>
</dbReference>
<proteinExistence type="inferred from homology"/>
<name>A0A6G4R0Z0_9CAUL</name>
<keyword evidence="3 6" id="KW-0812">Transmembrane</keyword>
<dbReference type="RefSeq" id="WP_165260887.1">
    <property type="nucleotide sequence ID" value="NZ_JAAKGT010000009.1"/>
</dbReference>
<feature type="transmembrane region" description="Helical" evidence="6">
    <location>
        <begin position="189"/>
        <end position="208"/>
    </location>
</feature>
<dbReference type="PANTHER" id="PTHR31885:SF6">
    <property type="entry name" value="GH04784P"/>
    <property type="match status" value="1"/>
</dbReference>
<comment type="subcellular location">
    <subcellularLocation>
        <location evidence="1">Membrane</location>
        <topology evidence="1">Multi-pass membrane protein</topology>
    </subcellularLocation>
</comment>
<evidence type="ECO:0000256" key="6">
    <source>
        <dbReference type="SAM" id="Phobius"/>
    </source>
</evidence>
<keyword evidence="5 6" id="KW-0472">Membrane</keyword>
<evidence type="ECO:0000256" key="1">
    <source>
        <dbReference type="ARBA" id="ARBA00004141"/>
    </source>
</evidence>
<comment type="similarity">
    <text evidence="2">Belongs to the TMEM86 family.</text>
</comment>
<feature type="transmembrane region" description="Helical" evidence="6">
    <location>
        <begin position="107"/>
        <end position="124"/>
    </location>
</feature>
<dbReference type="PANTHER" id="PTHR31885">
    <property type="entry name" value="GH04784P"/>
    <property type="match status" value="1"/>
</dbReference>
<evidence type="ECO:0000256" key="5">
    <source>
        <dbReference type="ARBA" id="ARBA00023136"/>
    </source>
</evidence>
<evidence type="ECO:0000256" key="2">
    <source>
        <dbReference type="ARBA" id="ARBA00007375"/>
    </source>
</evidence>
<comment type="caution">
    <text evidence="7">The sequence shown here is derived from an EMBL/GenBank/DDBJ whole genome shotgun (WGS) entry which is preliminary data.</text>
</comment>